<evidence type="ECO:0000313" key="11">
    <source>
        <dbReference type="Proteomes" id="UP000321805"/>
    </source>
</evidence>
<dbReference type="PROSITE" id="PS01240">
    <property type="entry name" value="PNP_MTAP_2"/>
    <property type="match status" value="1"/>
</dbReference>
<dbReference type="SUPFAM" id="SSF53167">
    <property type="entry name" value="Purine and uridine phosphorylases"/>
    <property type="match status" value="1"/>
</dbReference>
<evidence type="ECO:0000256" key="2">
    <source>
        <dbReference type="ARBA" id="ARBA00005058"/>
    </source>
</evidence>
<dbReference type="InterPro" id="IPR035994">
    <property type="entry name" value="Nucleoside_phosphorylase_sf"/>
</dbReference>
<dbReference type="CDD" id="cd09009">
    <property type="entry name" value="PNP-EcPNPII_like"/>
    <property type="match status" value="1"/>
</dbReference>
<evidence type="ECO:0000256" key="5">
    <source>
        <dbReference type="ARBA" id="ARBA00022679"/>
    </source>
</evidence>
<dbReference type="Pfam" id="PF01048">
    <property type="entry name" value="PNP_UDP_1"/>
    <property type="match status" value="1"/>
</dbReference>
<feature type="binding site" evidence="8">
    <location>
        <position position="231"/>
    </location>
    <ligand>
        <name>a purine D-ribonucleoside</name>
        <dbReference type="ChEBI" id="CHEBI:142355"/>
    </ligand>
</feature>
<dbReference type="EC" id="2.4.2.1" evidence="7"/>
<evidence type="ECO:0000256" key="8">
    <source>
        <dbReference type="PIRSR" id="PIRSR000477-2"/>
    </source>
</evidence>
<name>A0A5B8U3L4_9ACTN</name>
<evidence type="ECO:0000256" key="7">
    <source>
        <dbReference type="PIRNR" id="PIRNR000477"/>
    </source>
</evidence>
<dbReference type="NCBIfam" id="TIGR01697">
    <property type="entry name" value="PNPH-PUNA-XAPA"/>
    <property type="match status" value="1"/>
</dbReference>
<keyword evidence="5 7" id="KW-0808">Transferase</keyword>
<comment type="function">
    <text evidence="1">The purine nucleoside phosphorylases catalyze the phosphorolytic breakdown of the N-glycosidic bond in the beta-(deoxy)ribonucleoside molecules, with the formation of the corresponding free purine bases and pentose-1-phosphate. Cleaves guanosine, inosine, 2'-deoxyguanosine and 2'-deoxyinosine.</text>
</comment>
<dbReference type="GO" id="GO:0009116">
    <property type="term" value="P:nucleoside metabolic process"/>
    <property type="evidence" value="ECO:0007669"/>
    <property type="project" value="InterPro"/>
</dbReference>
<feature type="binding site" evidence="8">
    <location>
        <position position="109"/>
    </location>
    <ligand>
        <name>phosphate</name>
        <dbReference type="ChEBI" id="CHEBI:43474"/>
    </ligand>
</feature>
<sequence>MTAAAQVVRDAAGDRPAPVLGLVLGSGLGGLADAVAGAVAIPFAELPGFPVGAVAGHAGRLVLGTLAGTPVVVLQGRAHLYEGIPVAELAVGVRTIRALGARGVVLTNAAGSLDPAVGPGRVMAITDHINLMGANPLLGPNDDALGPRFVGLGDAYDDALRARMLAAARAEGVAMTQGVYLAVAGPSFETPAEIRAFRILGADAVGMSTVPEVIAARHCGLRVTAVSVITNLAEGLGDEALTHEHTLANAQVAARDLQRVLLRFIPEAAAELA</sequence>
<dbReference type="PANTHER" id="PTHR11904:SF9">
    <property type="entry name" value="PURINE NUCLEOSIDE PHOSPHORYLASE-RELATED"/>
    <property type="match status" value="1"/>
</dbReference>
<dbReference type="GO" id="GO:0005737">
    <property type="term" value="C:cytoplasm"/>
    <property type="evidence" value="ECO:0007669"/>
    <property type="project" value="TreeGrafter"/>
</dbReference>
<dbReference type="InterPro" id="IPR018099">
    <property type="entry name" value="Purine_phosphorylase-2_CS"/>
</dbReference>
<comment type="similarity">
    <text evidence="3 7">Belongs to the PNP/MTAP phosphorylase family.</text>
</comment>
<dbReference type="AlphaFoldDB" id="A0A5B8U3L4"/>
<evidence type="ECO:0000256" key="6">
    <source>
        <dbReference type="ARBA" id="ARBA00048556"/>
    </source>
</evidence>
<dbReference type="Proteomes" id="UP000321805">
    <property type="component" value="Chromosome"/>
</dbReference>
<dbReference type="PANTHER" id="PTHR11904">
    <property type="entry name" value="METHYLTHIOADENOSINE/PURINE NUCLEOSIDE PHOSPHORYLASE"/>
    <property type="match status" value="1"/>
</dbReference>
<evidence type="ECO:0000256" key="3">
    <source>
        <dbReference type="ARBA" id="ARBA00006751"/>
    </source>
</evidence>
<dbReference type="OrthoDB" id="1523230at2"/>
<keyword evidence="11" id="KW-1185">Reference proteome</keyword>
<dbReference type="InterPro" id="IPR011268">
    <property type="entry name" value="Purine_phosphorylase"/>
</dbReference>
<protein>
    <recommendedName>
        <fullName evidence="7">Purine nucleoside phosphorylase</fullName>
        <ecNumber evidence="7">2.4.2.1</ecNumber>
    </recommendedName>
    <alternativeName>
        <fullName evidence="7">Inosine-guanosine phosphorylase</fullName>
    </alternativeName>
</protein>
<evidence type="ECO:0000256" key="4">
    <source>
        <dbReference type="ARBA" id="ARBA00022676"/>
    </source>
</evidence>
<organism evidence="10 11">
    <name type="scientific">Baekduia soli</name>
    <dbReference type="NCBI Taxonomy" id="496014"/>
    <lineage>
        <taxon>Bacteria</taxon>
        <taxon>Bacillati</taxon>
        <taxon>Actinomycetota</taxon>
        <taxon>Thermoleophilia</taxon>
        <taxon>Solirubrobacterales</taxon>
        <taxon>Baekduiaceae</taxon>
        <taxon>Baekduia</taxon>
    </lineage>
</organism>
<gene>
    <name evidence="10" type="ORF">FSW04_08325</name>
</gene>
<comment type="pathway">
    <text evidence="2 7">Purine metabolism; purine nucleoside salvage.</text>
</comment>
<dbReference type="NCBIfam" id="NF006054">
    <property type="entry name" value="PRK08202.1"/>
    <property type="match status" value="1"/>
</dbReference>
<feature type="binding site" evidence="8">
    <location>
        <position position="208"/>
    </location>
    <ligand>
        <name>phosphate</name>
        <dbReference type="ChEBI" id="CHEBI:43474"/>
    </ligand>
</feature>
<reference evidence="10 11" key="1">
    <citation type="journal article" date="2018" name="J. Microbiol.">
        <title>Baekduia soli gen. nov., sp. nov., a novel bacterium isolated from the soil of Baekdu Mountain and proposal of a novel family name, Baekduiaceae fam. nov.</title>
        <authorList>
            <person name="An D.S."/>
            <person name="Siddiqi M.Z."/>
            <person name="Kim K.H."/>
            <person name="Yu H.S."/>
            <person name="Im W.T."/>
        </authorList>
    </citation>
    <scope>NUCLEOTIDE SEQUENCE [LARGE SCALE GENOMIC DNA]</scope>
    <source>
        <strain evidence="10 11">BR7-21</strain>
    </source>
</reference>
<dbReference type="EMBL" id="CP042430">
    <property type="protein sequence ID" value="QEC47580.1"/>
    <property type="molecule type" value="Genomic_DNA"/>
</dbReference>
<evidence type="ECO:0000259" key="9">
    <source>
        <dbReference type="Pfam" id="PF01048"/>
    </source>
</evidence>
<feature type="domain" description="Nucleoside phosphorylase" evidence="9">
    <location>
        <begin position="21"/>
        <end position="265"/>
    </location>
</feature>
<dbReference type="GO" id="GO:0004731">
    <property type="term" value="F:purine-nucleoside phosphorylase activity"/>
    <property type="evidence" value="ECO:0007669"/>
    <property type="project" value="UniProtKB-EC"/>
</dbReference>
<feature type="binding site" evidence="8">
    <location>
        <begin position="77"/>
        <end position="79"/>
    </location>
    <ligand>
        <name>phosphate</name>
        <dbReference type="ChEBI" id="CHEBI:43474"/>
    </ligand>
</feature>
<dbReference type="RefSeq" id="WP_146918197.1">
    <property type="nucleotide sequence ID" value="NZ_CP042430.1"/>
</dbReference>
<evidence type="ECO:0000256" key="1">
    <source>
        <dbReference type="ARBA" id="ARBA00002678"/>
    </source>
</evidence>
<keyword evidence="4 7" id="KW-0328">Glycosyltransferase</keyword>
<feature type="binding site" evidence="8">
    <location>
        <position position="57"/>
    </location>
    <ligand>
        <name>phosphate</name>
        <dbReference type="ChEBI" id="CHEBI:43474"/>
    </ligand>
</feature>
<dbReference type="InterPro" id="IPR000845">
    <property type="entry name" value="Nucleoside_phosphorylase_d"/>
</dbReference>
<dbReference type="UniPathway" id="UPA00606"/>
<feature type="binding site" evidence="8">
    <location>
        <position position="189"/>
    </location>
    <ligand>
        <name>a purine D-ribonucleoside</name>
        <dbReference type="ChEBI" id="CHEBI:142355"/>
    </ligand>
</feature>
<dbReference type="PIRSF" id="PIRSF000477">
    <property type="entry name" value="PurNPase"/>
    <property type="match status" value="1"/>
</dbReference>
<comment type="catalytic activity">
    <reaction evidence="6">
        <text>a purine 2'-deoxy-D-ribonucleoside + phosphate = a purine nucleobase + 2-deoxy-alpha-D-ribose 1-phosphate</text>
        <dbReference type="Rhea" id="RHEA:36431"/>
        <dbReference type="ChEBI" id="CHEBI:26386"/>
        <dbReference type="ChEBI" id="CHEBI:43474"/>
        <dbReference type="ChEBI" id="CHEBI:57259"/>
        <dbReference type="ChEBI" id="CHEBI:142361"/>
        <dbReference type="EC" id="2.4.2.1"/>
    </reaction>
</comment>
<accession>A0A5B8U3L4</accession>
<feature type="binding site" evidence="8">
    <location>
        <position position="26"/>
    </location>
    <ligand>
        <name>phosphate</name>
        <dbReference type="ChEBI" id="CHEBI:43474"/>
    </ligand>
</feature>
<proteinExistence type="inferred from homology"/>
<evidence type="ECO:0000313" key="10">
    <source>
        <dbReference type="EMBL" id="QEC47580.1"/>
    </source>
</evidence>
<dbReference type="KEGG" id="bsol:FSW04_08325"/>
<dbReference type="Gene3D" id="3.40.50.1580">
    <property type="entry name" value="Nucleoside phosphorylase domain"/>
    <property type="match status" value="1"/>
</dbReference>